<dbReference type="SMART" id="SM00389">
    <property type="entry name" value="HOX"/>
    <property type="match status" value="1"/>
</dbReference>
<dbReference type="InterPro" id="IPR009057">
    <property type="entry name" value="Homeodomain-like_sf"/>
</dbReference>
<reference evidence="12 13" key="1">
    <citation type="journal article" date="2024" name="Genome Biol. Evol.">
        <title>Chromosome-level genome assembly of the viviparous eelpout Zoarces viviparus.</title>
        <authorList>
            <person name="Fuhrmann N."/>
            <person name="Brasseur M.V."/>
            <person name="Bakowski C.E."/>
            <person name="Podsiadlowski L."/>
            <person name="Prost S."/>
            <person name="Krehenwinkel H."/>
            <person name="Mayer C."/>
        </authorList>
    </citation>
    <scope>NUCLEOTIDE SEQUENCE [LARGE SCALE GENOMIC DNA]</scope>
    <source>
        <strain evidence="12">NO-MEL_2022_Ind0_liver</strain>
    </source>
</reference>
<feature type="region of interest" description="Disordered" evidence="10">
    <location>
        <begin position="1"/>
        <end position="42"/>
    </location>
</feature>
<dbReference type="GO" id="GO:0006355">
    <property type="term" value="P:regulation of DNA-templated transcription"/>
    <property type="evidence" value="ECO:0007669"/>
    <property type="project" value="InterPro"/>
</dbReference>
<evidence type="ECO:0000256" key="3">
    <source>
        <dbReference type="ARBA" id="ARBA00023015"/>
    </source>
</evidence>
<evidence type="ECO:0000256" key="6">
    <source>
        <dbReference type="ARBA" id="ARBA00023163"/>
    </source>
</evidence>
<evidence type="ECO:0000256" key="9">
    <source>
        <dbReference type="PROSITE-ProRule" id="PRU00108"/>
    </source>
</evidence>
<keyword evidence="5 9" id="KW-0371">Homeobox</keyword>
<dbReference type="CDD" id="cd00086">
    <property type="entry name" value="homeodomain"/>
    <property type="match status" value="1"/>
</dbReference>
<feature type="region of interest" description="Disordered" evidence="10">
    <location>
        <begin position="413"/>
        <end position="447"/>
    </location>
</feature>
<dbReference type="Proteomes" id="UP001488805">
    <property type="component" value="Unassembled WGS sequence"/>
</dbReference>
<evidence type="ECO:0000313" key="12">
    <source>
        <dbReference type="EMBL" id="KAK9529302.1"/>
    </source>
</evidence>
<sequence>MKAFKRALEEELRPEQEHSSAVSDSDDGSPLDLSGRGLFGKRRRRGNLPKEAVQILRSWLYEHRFNAYPSEQEKLSLSGQTNLSVLQICNWFINARRRLLPDLLRKDGKDPTKFTISRKVGVKSEVHSANGGRASSPESNSSTGSSQQRPSVIRAAPTLDLSLLGNTATAILTGAGYLGKEGSVQALMKLDTQSLLREAEEQGANIVCLTSTTMAASPSRGLFNTPPPTPPELFPTQDFSDLRLLVDAALQRAAEQENLKRLQESQNGPAEAVKTKCSAYSGDTGPTPPPEDRQQVMDPSRVQSLMEKAMAVPVSTVTSGKDAVPLSLTSVPVAAPVLVSASRLSPLLMDKVPVIWSPFDKDTASSPNQPRLITAHLPTVVPVSASVLEQPNSQKPASASASSSVPAPLPVSLRSAFPDPATSPASVTAPSQASSQTVPAAPPPAVTSFTDPRGVPLCLPFHMSPIFPVSVPSPASTAESSPASVHNPVFASTQTPTPLSGSAQISSSTPAMIPLLGLASPLTAPLQPSSTTTTTSSSISSRNSAAVPSVWSMVHADTRQPSSLQGVKTPITTVWGPQHSLHSVSEAVN</sequence>
<evidence type="ECO:0000313" key="13">
    <source>
        <dbReference type="Proteomes" id="UP001488805"/>
    </source>
</evidence>
<evidence type="ECO:0000256" key="5">
    <source>
        <dbReference type="ARBA" id="ARBA00023155"/>
    </source>
</evidence>
<evidence type="ECO:0000256" key="4">
    <source>
        <dbReference type="ARBA" id="ARBA00023125"/>
    </source>
</evidence>
<dbReference type="PROSITE" id="PS50071">
    <property type="entry name" value="HOMEOBOX_2"/>
    <property type="match status" value="1"/>
</dbReference>
<dbReference type="AlphaFoldDB" id="A0AAW1F4M8"/>
<feature type="domain" description="Homeobox" evidence="11">
    <location>
        <begin position="39"/>
        <end position="102"/>
    </location>
</feature>
<feature type="DNA-binding region" description="Homeobox" evidence="9">
    <location>
        <begin position="41"/>
        <end position="103"/>
    </location>
</feature>
<dbReference type="Pfam" id="PF05920">
    <property type="entry name" value="Homeobox_KN"/>
    <property type="match status" value="1"/>
</dbReference>
<dbReference type="FunFam" id="1.10.10.60:FF:000059">
    <property type="entry name" value="TGFB-induced factor homeobox 1"/>
    <property type="match status" value="1"/>
</dbReference>
<proteinExistence type="inferred from homology"/>
<feature type="region of interest" description="Disordered" evidence="10">
    <location>
        <begin position="125"/>
        <end position="151"/>
    </location>
</feature>
<keyword evidence="4 9" id="KW-0238">DNA-binding</keyword>
<feature type="compositionally biased region" description="Low complexity" evidence="10">
    <location>
        <begin position="429"/>
        <end position="439"/>
    </location>
</feature>
<keyword evidence="3" id="KW-0805">Transcription regulation</keyword>
<dbReference type="InterPro" id="IPR050224">
    <property type="entry name" value="TALE_homeobox"/>
</dbReference>
<comment type="function">
    <text evidence="1">Sequence-specific transcription factor which is part of a developmental regulatory system that provides cells with specific positional identities on the anterior-posterior axis.</text>
</comment>
<evidence type="ECO:0000256" key="8">
    <source>
        <dbReference type="ARBA" id="ARBA00038021"/>
    </source>
</evidence>
<evidence type="ECO:0000256" key="7">
    <source>
        <dbReference type="ARBA" id="ARBA00023242"/>
    </source>
</evidence>
<evidence type="ECO:0000256" key="2">
    <source>
        <dbReference type="ARBA" id="ARBA00004123"/>
    </source>
</evidence>
<accession>A0AAW1F4M8</accession>
<comment type="caution">
    <text evidence="12">The sequence shown here is derived from an EMBL/GenBank/DDBJ whole genome shotgun (WGS) entry which is preliminary data.</text>
</comment>
<evidence type="ECO:0000259" key="11">
    <source>
        <dbReference type="PROSITE" id="PS50071"/>
    </source>
</evidence>
<evidence type="ECO:0000256" key="1">
    <source>
        <dbReference type="ARBA" id="ARBA00003263"/>
    </source>
</evidence>
<feature type="compositionally biased region" description="Low complexity" evidence="10">
    <location>
        <begin position="135"/>
        <end position="151"/>
    </location>
</feature>
<dbReference type="PANTHER" id="PTHR11850">
    <property type="entry name" value="HOMEOBOX PROTEIN TRANSCRIPTION FACTORS"/>
    <property type="match status" value="1"/>
</dbReference>
<feature type="compositionally biased region" description="Basic and acidic residues" evidence="10">
    <location>
        <begin position="1"/>
        <end position="18"/>
    </location>
</feature>
<dbReference type="InterPro" id="IPR008422">
    <property type="entry name" value="KN_HD"/>
</dbReference>
<dbReference type="EMBL" id="JBCEZU010000111">
    <property type="protein sequence ID" value="KAK9529302.1"/>
    <property type="molecule type" value="Genomic_DNA"/>
</dbReference>
<protein>
    <recommendedName>
        <fullName evidence="11">Homeobox domain-containing protein</fullName>
    </recommendedName>
</protein>
<name>A0AAW1F4M8_ZOAVI</name>
<keyword evidence="6" id="KW-0804">Transcription</keyword>
<feature type="region of interest" description="Disordered" evidence="10">
    <location>
        <begin position="257"/>
        <end position="298"/>
    </location>
</feature>
<gene>
    <name evidence="12" type="ORF">VZT92_013406</name>
</gene>
<dbReference type="Gene3D" id="1.10.10.60">
    <property type="entry name" value="Homeodomain-like"/>
    <property type="match status" value="1"/>
</dbReference>
<dbReference type="InterPro" id="IPR001356">
    <property type="entry name" value="HD"/>
</dbReference>
<dbReference type="SUPFAM" id="SSF46689">
    <property type="entry name" value="Homeodomain-like"/>
    <property type="match status" value="1"/>
</dbReference>
<comment type="subcellular location">
    <subcellularLocation>
        <location evidence="2 9">Nucleus</location>
    </subcellularLocation>
</comment>
<evidence type="ECO:0000256" key="10">
    <source>
        <dbReference type="SAM" id="MobiDB-lite"/>
    </source>
</evidence>
<keyword evidence="13" id="KW-1185">Reference proteome</keyword>
<dbReference type="GO" id="GO:0003677">
    <property type="term" value="F:DNA binding"/>
    <property type="evidence" value="ECO:0007669"/>
    <property type="project" value="UniProtKB-UniRule"/>
</dbReference>
<comment type="similarity">
    <text evidence="8">Belongs to the TALE/TGIF homeobox family.</text>
</comment>
<keyword evidence="7 9" id="KW-0539">Nucleus</keyword>
<dbReference type="GO" id="GO:0005634">
    <property type="term" value="C:nucleus"/>
    <property type="evidence" value="ECO:0007669"/>
    <property type="project" value="UniProtKB-SubCell"/>
</dbReference>
<feature type="region of interest" description="Disordered" evidence="10">
    <location>
        <begin position="522"/>
        <end position="542"/>
    </location>
</feature>
<organism evidence="12 13">
    <name type="scientific">Zoarces viviparus</name>
    <name type="common">Viviparous eelpout</name>
    <name type="synonym">Blennius viviparus</name>
    <dbReference type="NCBI Taxonomy" id="48416"/>
    <lineage>
        <taxon>Eukaryota</taxon>
        <taxon>Metazoa</taxon>
        <taxon>Chordata</taxon>
        <taxon>Craniata</taxon>
        <taxon>Vertebrata</taxon>
        <taxon>Euteleostomi</taxon>
        <taxon>Actinopterygii</taxon>
        <taxon>Neopterygii</taxon>
        <taxon>Teleostei</taxon>
        <taxon>Neoteleostei</taxon>
        <taxon>Acanthomorphata</taxon>
        <taxon>Eupercaria</taxon>
        <taxon>Perciformes</taxon>
        <taxon>Cottioidei</taxon>
        <taxon>Zoarcales</taxon>
        <taxon>Zoarcidae</taxon>
        <taxon>Zoarcinae</taxon>
        <taxon>Zoarces</taxon>
    </lineage>
</organism>